<keyword evidence="9 14" id="KW-0067">ATP-binding</keyword>
<evidence type="ECO:0000256" key="16">
    <source>
        <dbReference type="RuleBase" id="RU000304"/>
    </source>
</evidence>
<evidence type="ECO:0000256" key="17">
    <source>
        <dbReference type="SAM" id="Phobius"/>
    </source>
</evidence>
<evidence type="ECO:0000256" key="13">
    <source>
        <dbReference type="PIRSR" id="PIRSR037993-1"/>
    </source>
</evidence>
<evidence type="ECO:0000313" key="20">
    <source>
        <dbReference type="WBParaSite" id="SMUV_0000281001-mRNA-1"/>
    </source>
</evidence>
<feature type="binding site" evidence="14">
    <location>
        <position position="73"/>
    </location>
    <ligand>
        <name>ATP</name>
        <dbReference type="ChEBI" id="CHEBI:30616"/>
    </ligand>
</feature>
<dbReference type="GO" id="GO:0005737">
    <property type="term" value="C:cytoplasm"/>
    <property type="evidence" value="ECO:0007669"/>
    <property type="project" value="TreeGrafter"/>
</dbReference>
<dbReference type="Proteomes" id="UP000046393">
    <property type="component" value="Unplaced"/>
</dbReference>
<reference evidence="20" key="1">
    <citation type="submission" date="2017-02" db="UniProtKB">
        <authorList>
            <consortium name="WormBaseParasite"/>
        </authorList>
    </citation>
    <scope>IDENTIFICATION</scope>
</reference>
<keyword evidence="4 16" id="KW-0723">Serine/threonine-protein kinase</keyword>
<dbReference type="STRING" id="451379.A0A0N5AEY3"/>
<dbReference type="AlphaFoldDB" id="A0A0N5AEY3"/>
<feature type="binding site" evidence="14">
    <location>
        <position position="132"/>
    </location>
    <ligand>
        <name>ATP</name>
        <dbReference type="ChEBI" id="CHEBI:30616"/>
    </ligand>
</feature>
<dbReference type="PIRSF" id="PIRSF037993">
    <property type="entry name" value="STPK_Pim-1"/>
    <property type="match status" value="1"/>
</dbReference>
<keyword evidence="8" id="KW-0418">Kinase</keyword>
<dbReference type="GO" id="GO:0005524">
    <property type="term" value="F:ATP binding"/>
    <property type="evidence" value="ECO:0007669"/>
    <property type="project" value="UniProtKB-UniRule"/>
</dbReference>
<evidence type="ECO:0000256" key="9">
    <source>
        <dbReference type="ARBA" id="ARBA00022840"/>
    </source>
</evidence>
<dbReference type="InterPro" id="IPR017348">
    <property type="entry name" value="PIM1/2/3"/>
</dbReference>
<feature type="binding site" evidence="14">
    <location>
        <position position="125"/>
    </location>
    <ligand>
        <name>ATP</name>
        <dbReference type="ChEBI" id="CHEBI:30616"/>
    </ligand>
</feature>
<evidence type="ECO:0000256" key="8">
    <source>
        <dbReference type="ARBA" id="ARBA00022777"/>
    </source>
</evidence>
<name>A0A0N5AEY3_9BILA</name>
<keyword evidence="7 15" id="KW-0547">Nucleotide-binding</keyword>
<comment type="catalytic activity">
    <reaction evidence="12">
        <text>L-seryl-[protein] + ATP = O-phospho-L-seryl-[protein] + ADP + H(+)</text>
        <dbReference type="Rhea" id="RHEA:17989"/>
        <dbReference type="Rhea" id="RHEA-COMP:9863"/>
        <dbReference type="Rhea" id="RHEA-COMP:11604"/>
        <dbReference type="ChEBI" id="CHEBI:15378"/>
        <dbReference type="ChEBI" id="CHEBI:29999"/>
        <dbReference type="ChEBI" id="CHEBI:30616"/>
        <dbReference type="ChEBI" id="CHEBI:83421"/>
        <dbReference type="ChEBI" id="CHEBI:456216"/>
        <dbReference type="EC" id="2.7.11.1"/>
    </reaction>
</comment>
<dbReference type="PANTHER" id="PTHR22984:SF25">
    <property type="entry name" value="PROTEIN KINASE DOMAIN-CONTAINING PROTEIN"/>
    <property type="match status" value="1"/>
</dbReference>
<evidence type="ECO:0000256" key="3">
    <source>
        <dbReference type="ARBA" id="ARBA00016885"/>
    </source>
</evidence>
<dbReference type="Gene3D" id="1.10.510.10">
    <property type="entry name" value="Transferase(Phosphotransferase) domain 1"/>
    <property type="match status" value="1"/>
</dbReference>
<dbReference type="PROSITE" id="PS00107">
    <property type="entry name" value="PROTEIN_KINASE_ATP"/>
    <property type="match status" value="1"/>
</dbReference>
<comment type="catalytic activity">
    <reaction evidence="11">
        <text>L-threonyl-[protein] + ATP = O-phospho-L-threonyl-[protein] + ADP + H(+)</text>
        <dbReference type="Rhea" id="RHEA:46608"/>
        <dbReference type="Rhea" id="RHEA-COMP:11060"/>
        <dbReference type="Rhea" id="RHEA-COMP:11605"/>
        <dbReference type="ChEBI" id="CHEBI:15378"/>
        <dbReference type="ChEBI" id="CHEBI:30013"/>
        <dbReference type="ChEBI" id="CHEBI:30616"/>
        <dbReference type="ChEBI" id="CHEBI:61977"/>
        <dbReference type="ChEBI" id="CHEBI:456216"/>
        <dbReference type="EC" id="2.7.11.1"/>
    </reaction>
</comment>
<keyword evidence="17" id="KW-0472">Membrane</keyword>
<feature type="domain" description="Protein kinase" evidence="18">
    <location>
        <begin position="44"/>
        <end position="308"/>
    </location>
</feature>
<evidence type="ECO:0000259" key="18">
    <source>
        <dbReference type="PROSITE" id="PS50011"/>
    </source>
</evidence>
<evidence type="ECO:0000256" key="2">
    <source>
        <dbReference type="ARBA" id="ARBA00012513"/>
    </source>
</evidence>
<dbReference type="EC" id="2.7.11.1" evidence="2"/>
<evidence type="ECO:0000256" key="14">
    <source>
        <dbReference type="PIRSR" id="PIRSR037993-2"/>
    </source>
</evidence>
<keyword evidence="17" id="KW-0812">Transmembrane</keyword>
<dbReference type="Gene3D" id="3.30.200.20">
    <property type="entry name" value="Phosphorylase Kinase, domain 1"/>
    <property type="match status" value="1"/>
</dbReference>
<dbReference type="GO" id="GO:0004674">
    <property type="term" value="F:protein serine/threonine kinase activity"/>
    <property type="evidence" value="ECO:0007669"/>
    <property type="project" value="UniProtKB-KW"/>
</dbReference>
<dbReference type="GO" id="GO:0030430">
    <property type="term" value="C:host cell cytoplasm"/>
    <property type="evidence" value="ECO:0007669"/>
    <property type="project" value="UniProtKB-SubCell"/>
</dbReference>
<dbReference type="InterPro" id="IPR000719">
    <property type="entry name" value="Prot_kinase_dom"/>
</dbReference>
<dbReference type="WBParaSite" id="SMUV_0000281001-mRNA-1">
    <property type="protein sequence ID" value="SMUV_0000281001-mRNA-1"/>
    <property type="gene ID" value="SMUV_0000281001"/>
</dbReference>
<feature type="transmembrane region" description="Helical" evidence="17">
    <location>
        <begin position="19"/>
        <end position="38"/>
    </location>
</feature>
<dbReference type="PANTHER" id="PTHR22984">
    <property type="entry name" value="SERINE/THREONINE-PROTEIN KINASE PIM"/>
    <property type="match status" value="1"/>
</dbReference>
<evidence type="ECO:0000256" key="1">
    <source>
        <dbReference type="ARBA" id="ARBA00004192"/>
    </source>
</evidence>
<dbReference type="PROSITE" id="PS00108">
    <property type="entry name" value="PROTEIN_KINASE_ST"/>
    <property type="match status" value="1"/>
</dbReference>
<keyword evidence="19" id="KW-1185">Reference proteome</keyword>
<evidence type="ECO:0000313" key="19">
    <source>
        <dbReference type="Proteomes" id="UP000046393"/>
    </source>
</evidence>
<evidence type="ECO:0000256" key="7">
    <source>
        <dbReference type="ARBA" id="ARBA00022741"/>
    </source>
</evidence>
<organism evidence="19 20">
    <name type="scientific">Syphacia muris</name>
    <dbReference type="NCBI Taxonomy" id="451379"/>
    <lineage>
        <taxon>Eukaryota</taxon>
        <taxon>Metazoa</taxon>
        <taxon>Ecdysozoa</taxon>
        <taxon>Nematoda</taxon>
        <taxon>Chromadorea</taxon>
        <taxon>Rhabditida</taxon>
        <taxon>Spirurina</taxon>
        <taxon>Oxyuridomorpha</taxon>
        <taxon>Oxyuroidea</taxon>
        <taxon>Oxyuridae</taxon>
        <taxon>Syphacia</taxon>
    </lineage>
</organism>
<evidence type="ECO:0000256" key="15">
    <source>
        <dbReference type="PROSITE-ProRule" id="PRU10141"/>
    </source>
</evidence>
<dbReference type="InterPro" id="IPR008271">
    <property type="entry name" value="Ser/Thr_kinase_AS"/>
</dbReference>
<keyword evidence="6" id="KW-0808">Transferase</keyword>
<accession>A0A0N5AEY3</accession>
<evidence type="ECO:0000256" key="5">
    <source>
        <dbReference type="ARBA" id="ARBA00022553"/>
    </source>
</evidence>
<keyword evidence="17" id="KW-1133">Transmembrane helix</keyword>
<feature type="binding site" evidence="15">
    <location>
        <position position="77"/>
    </location>
    <ligand>
        <name>ATP</name>
        <dbReference type="ChEBI" id="CHEBI:30616"/>
    </ligand>
</feature>
<dbReference type="InterPro" id="IPR051138">
    <property type="entry name" value="PIM_Ser/Thr_kinase"/>
</dbReference>
<sequence>MGRPCKKKQSEEKKEEEEITFKLITVLLIVAIFLKFLASFKKRYDVIKCLGKGGFGSVYSATRKVDNVEVAVKVIKKEKVKEWRKVDRRIVPLEVCFLKALEDIEGVVRYYAGFNFKNEYVMVMEKPKRCQDFYDYIASFQGLSQLATKSYFKQVVEIVMECAKRNIIHQDIKSENIIIDLDTGHLKLIDFGLSRYFKDPKQIYTSYAGTFYVAPPEWYMYRRFNGLKAAVWSLGALFFNMLTNFDPFLTDDQNLPISILYFESYCYLVEQMLMMRIFTESHRLLLRLLALEAYKRPSFEQILNDPYLAEARDPPYDIKFIERAGRYCW</sequence>
<comment type="similarity">
    <text evidence="16">Belongs to the protein kinase superfamily.</text>
</comment>
<dbReference type="GO" id="GO:0043066">
    <property type="term" value="P:negative regulation of apoptotic process"/>
    <property type="evidence" value="ECO:0007669"/>
    <property type="project" value="InterPro"/>
</dbReference>
<dbReference type="PROSITE" id="PS50011">
    <property type="entry name" value="PROTEIN_KINASE_DOM"/>
    <property type="match status" value="1"/>
</dbReference>
<keyword evidence="10" id="KW-1035">Host cytoplasm</keyword>
<dbReference type="Pfam" id="PF00069">
    <property type="entry name" value="Pkinase"/>
    <property type="match status" value="1"/>
</dbReference>
<evidence type="ECO:0000256" key="6">
    <source>
        <dbReference type="ARBA" id="ARBA00022679"/>
    </source>
</evidence>
<evidence type="ECO:0000256" key="12">
    <source>
        <dbReference type="ARBA" id="ARBA00048679"/>
    </source>
</evidence>
<protein>
    <recommendedName>
        <fullName evidence="3">Serine/threonine-protein kinase 1</fullName>
        <ecNumber evidence="2">2.7.11.1</ecNumber>
    </recommendedName>
</protein>
<keyword evidence="5" id="KW-0597">Phosphoprotein</keyword>
<proteinExistence type="inferred from homology"/>
<dbReference type="InterPro" id="IPR011009">
    <property type="entry name" value="Kinase-like_dom_sf"/>
</dbReference>
<dbReference type="InterPro" id="IPR017441">
    <property type="entry name" value="Protein_kinase_ATP_BS"/>
</dbReference>
<dbReference type="SUPFAM" id="SSF56112">
    <property type="entry name" value="Protein kinase-like (PK-like)"/>
    <property type="match status" value="1"/>
</dbReference>
<evidence type="ECO:0000256" key="11">
    <source>
        <dbReference type="ARBA" id="ARBA00047899"/>
    </source>
</evidence>
<comment type="subcellular location">
    <subcellularLocation>
        <location evidence="1">Host cytoplasm</location>
    </subcellularLocation>
</comment>
<feature type="active site" description="Proton acceptor" evidence="13">
    <location>
        <position position="171"/>
    </location>
</feature>
<evidence type="ECO:0000256" key="4">
    <source>
        <dbReference type="ARBA" id="ARBA00022527"/>
    </source>
</evidence>
<feature type="binding site" evidence="14">
    <location>
        <begin position="50"/>
        <end position="58"/>
    </location>
    <ligand>
        <name>ATP</name>
        <dbReference type="ChEBI" id="CHEBI:30616"/>
    </ligand>
</feature>
<dbReference type="SMART" id="SM00220">
    <property type="entry name" value="S_TKc"/>
    <property type="match status" value="1"/>
</dbReference>
<evidence type="ECO:0000256" key="10">
    <source>
        <dbReference type="ARBA" id="ARBA00023200"/>
    </source>
</evidence>